<dbReference type="InterPro" id="IPR013785">
    <property type="entry name" value="Aldolase_TIM"/>
</dbReference>
<name>A0A917WP07_9ACTN</name>
<evidence type="ECO:0000313" key="5">
    <source>
        <dbReference type="Proteomes" id="UP000655208"/>
    </source>
</evidence>
<dbReference type="GO" id="GO:0051213">
    <property type="term" value="F:dioxygenase activity"/>
    <property type="evidence" value="ECO:0007669"/>
    <property type="project" value="UniProtKB-KW"/>
</dbReference>
<dbReference type="GO" id="GO:0006207">
    <property type="term" value="P:'de novo' pyrimidine nucleobase biosynthetic process"/>
    <property type="evidence" value="ECO:0007669"/>
    <property type="project" value="InterPro"/>
</dbReference>
<accession>A0A917WP07</accession>
<dbReference type="PROSITE" id="PS00912">
    <property type="entry name" value="DHODEHASE_2"/>
    <property type="match status" value="1"/>
</dbReference>
<dbReference type="GO" id="GO:0016627">
    <property type="term" value="F:oxidoreductase activity, acting on the CH-CH group of donors"/>
    <property type="evidence" value="ECO:0007669"/>
    <property type="project" value="InterPro"/>
</dbReference>
<keyword evidence="2" id="KW-0288">FMN</keyword>
<dbReference type="PANTHER" id="PTHR32332:SF31">
    <property type="entry name" value="2-NITROPROPANE DIOXYGENASE FAMILY, PUTATIVE (AFU_ORTHOLOGUE AFUA_2G09850)-RELATED"/>
    <property type="match status" value="1"/>
</dbReference>
<dbReference type="Proteomes" id="UP000655208">
    <property type="component" value="Unassembled WGS sequence"/>
</dbReference>
<dbReference type="SUPFAM" id="SSF51412">
    <property type="entry name" value="Inosine monophosphate dehydrogenase (IMPDH)"/>
    <property type="match status" value="1"/>
</dbReference>
<dbReference type="InterPro" id="IPR004136">
    <property type="entry name" value="NMO"/>
</dbReference>
<dbReference type="AlphaFoldDB" id="A0A917WP07"/>
<proteinExistence type="predicted"/>
<organism evidence="4 5">
    <name type="scientific">Nakamurella endophytica</name>
    <dbReference type="NCBI Taxonomy" id="1748367"/>
    <lineage>
        <taxon>Bacteria</taxon>
        <taxon>Bacillati</taxon>
        <taxon>Actinomycetota</taxon>
        <taxon>Actinomycetes</taxon>
        <taxon>Nakamurellales</taxon>
        <taxon>Nakamurellaceae</taxon>
        <taxon>Nakamurella</taxon>
    </lineage>
</organism>
<dbReference type="Gene3D" id="3.20.20.70">
    <property type="entry name" value="Aldolase class I"/>
    <property type="match status" value="1"/>
</dbReference>
<dbReference type="GO" id="GO:0018580">
    <property type="term" value="F:nitronate monooxygenase activity"/>
    <property type="evidence" value="ECO:0007669"/>
    <property type="project" value="InterPro"/>
</dbReference>
<dbReference type="InterPro" id="IPR001295">
    <property type="entry name" value="Dihydroorotate_DH_CS"/>
</dbReference>
<evidence type="ECO:0000256" key="3">
    <source>
        <dbReference type="ARBA" id="ARBA00023002"/>
    </source>
</evidence>
<sequence length="322" mass="32246">MQTWLTEHAQIDVPVISAPMGGVAGGALARAVSAAGALGMVGAGPGTDPDWIARELDVVASAGRPFGVGLLGWAVTDVDAVLAVLAPARPVLVSVSYGGELSDWVAGLHDAGITVATQVGTLDDARDADAIGVDLLVVRGAEAGGHGRNQVATLPLLQAVLDDVDTPVVAAGGIGTARGVAAVVAAGAAGAWVGTAFATCREAATAAPAREALLAAGLEDTVYTRVFDLAQGAGWPAEFGGRALTNAVTRTWAGREQELEARPPALTALADQVAKARADGDVAFAPVWAGQAVGLVERPRTAAELVAELARADALLRRAAGL</sequence>
<evidence type="ECO:0000313" key="4">
    <source>
        <dbReference type="EMBL" id="GGM18248.1"/>
    </source>
</evidence>
<dbReference type="EMBL" id="BMNA01000020">
    <property type="protein sequence ID" value="GGM18248.1"/>
    <property type="molecule type" value="Genomic_DNA"/>
</dbReference>
<keyword evidence="5" id="KW-1185">Reference proteome</keyword>
<dbReference type="RefSeq" id="WP_188944911.1">
    <property type="nucleotide sequence ID" value="NZ_BMNA01000020.1"/>
</dbReference>
<reference evidence="4" key="1">
    <citation type="journal article" date="2014" name="Int. J. Syst. Evol. Microbiol.">
        <title>Complete genome sequence of Corynebacterium casei LMG S-19264T (=DSM 44701T), isolated from a smear-ripened cheese.</title>
        <authorList>
            <consortium name="US DOE Joint Genome Institute (JGI-PGF)"/>
            <person name="Walter F."/>
            <person name="Albersmeier A."/>
            <person name="Kalinowski J."/>
            <person name="Ruckert C."/>
        </authorList>
    </citation>
    <scope>NUCLEOTIDE SEQUENCE</scope>
    <source>
        <strain evidence="4">CGMCC 4.7308</strain>
    </source>
</reference>
<protein>
    <submittedName>
        <fullName evidence="4">2-nitropropane dioxygenase</fullName>
    </submittedName>
</protein>
<keyword evidence="3" id="KW-0560">Oxidoreductase</keyword>
<keyword evidence="1" id="KW-0285">Flavoprotein</keyword>
<gene>
    <name evidence="4" type="ORF">GCM10011594_42910</name>
</gene>
<comment type="caution">
    <text evidence="4">The sequence shown here is derived from an EMBL/GenBank/DDBJ whole genome shotgun (WGS) entry which is preliminary data.</text>
</comment>
<evidence type="ECO:0000256" key="1">
    <source>
        <dbReference type="ARBA" id="ARBA00022630"/>
    </source>
</evidence>
<keyword evidence="4" id="KW-0223">Dioxygenase</keyword>
<dbReference type="PANTHER" id="PTHR32332">
    <property type="entry name" value="2-NITROPROPANE DIOXYGENASE"/>
    <property type="match status" value="1"/>
</dbReference>
<evidence type="ECO:0000256" key="2">
    <source>
        <dbReference type="ARBA" id="ARBA00022643"/>
    </source>
</evidence>
<reference evidence="4" key="2">
    <citation type="submission" date="2020-09" db="EMBL/GenBank/DDBJ databases">
        <authorList>
            <person name="Sun Q."/>
            <person name="Zhou Y."/>
        </authorList>
    </citation>
    <scope>NUCLEOTIDE SEQUENCE</scope>
    <source>
        <strain evidence="4">CGMCC 4.7308</strain>
    </source>
</reference>
<dbReference type="Pfam" id="PF03060">
    <property type="entry name" value="NMO"/>
    <property type="match status" value="2"/>
</dbReference>
<dbReference type="CDD" id="cd04730">
    <property type="entry name" value="NPD_like"/>
    <property type="match status" value="1"/>
</dbReference>